<gene>
    <name evidence="1" type="ORF">CPAG_03198</name>
</gene>
<dbReference type="Proteomes" id="UP000054567">
    <property type="component" value="Unassembled WGS sequence"/>
</dbReference>
<dbReference type="EMBL" id="DS268110">
    <property type="protein sequence ID" value="KMM66861.1"/>
    <property type="molecule type" value="Genomic_DNA"/>
</dbReference>
<name>A0A0J6F1V4_COCPO</name>
<proteinExistence type="predicted"/>
<dbReference type="VEuPathDB" id="FungiDB:CPAG_03198"/>
<organism evidence="1 2">
    <name type="scientific">Coccidioides posadasii RMSCC 3488</name>
    <dbReference type="NCBI Taxonomy" id="454284"/>
    <lineage>
        <taxon>Eukaryota</taxon>
        <taxon>Fungi</taxon>
        <taxon>Dikarya</taxon>
        <taxon>Ascomycota</taxon>
        <taxon>Pezizomycotina</taxon>
        <taxon>Eurotiomycetes</taxon>
        <taxon>Eurotiomycetidae</taxon>
        <taxon>Onygenales</taxon>
        <taxon>Onygenaceae</taxon>
        <taxon>Coccidioides</taxon>
    </lineage>
</organism>
<reference evidence="2" key="2">
    <citation type="journal article" date="2009" name="Genome Res.">
        <title>Comparative genomic analyses of the human fungal pathogens Coccidioides and their relatives.</title>
        <authorList>
            <person name="Sharpton T.J."/>
            <person name="Stajich J.E."/>
            <person name="Rounsley S.D."/>
            <person name="Gardner M.J."/>
            <person name="Wortman J.R."/>
            <person name="Jordar V.S."/>
            <person name="Maiti R."/>
            <person name="Kodira C.D."/>
            <person name="Neafsey D.E."/>
            <person name="Zeng Q."/>
            <person name="Hung C.-Y."/>
            <person name="McMahan C."/>
            <person name="Muszewska A."/>
            <person name="Grynberg M."/>
            <person name="Mandel M.A."/>
            <person name="Kellner E.M."/>
            <person name="Barker B.M."/>
            <person name="Galgiani J.N."/>
            <person name="Orbach M.J."/>
            <person name="Kirkland T.N."/>
            <person name="Cole G.T."/>
            <person name="Henn M.R."/>
            <person name="Birren B.W."/>
            <person name="Taylor J.W."/>
        </authorList>
    </citation>
    <scope>NUCLEOTIDE SEQUENCE [LARGE SCALE GENOMIC DNA]</scope>
    <source>
        <strain evidence="2">RMSCC 3488</strain>
    </source>
</reference>
<sequence length="108" mass="11914">MATKHHRNNAESKDEGGETSLWRVYVYAVGGGSWERGLAAGRRRLKVLFGKGLCGEIHGTNQLSELPKAARTGNFLGTPVTFLLYGYPPIHEIIPEESPTPWRVPAKL</sequence>
<evidence type="ECO:0000313" key="1">
    <source>
        <dbReference type="EMBL" id="KMM66861.1"/>
    </source>
</evidence>
<evidence type="ECO:0000313" key="2">
    <source>
        <dbReference type="Proteomes" id="UP000054567"/>
    </source>
</evidence>
<dbReference type="AlphaFoldDB" id="A0A0J6F1V4"/>
<protein>
    <submittedName>
        <fullName evidence="1">Uncharacterized protein</fullName>
    </submittedName>
</protein>
<reference evidence="1 2" key="1">
    <citation type="submission" date="2007-06" db="EMBL/GenBank/DDBJ databases">
        <title>The Genome Sequence of Coccidioides posadasii RMSCC_3488.</title>
        <authorList>
            <consortium name="Coccidioides Genome Resources Consortium"/>
            <consortium name="The Broad Institute Genome Sequencing Platform"/>
            <person name="Henn M.R."/>
            <person name="Sykes S."/>
            <person name="Young S."/>
            <person name="Jaffe D."/>
            <person name="Berlin A."/>
            <person name="Alvarez P."/>
            <person name="Butler J."/>
            <person name="Gnerre S."/>
            <person name="Grabherr M."/>
            <person name="Mauceli E."/>
            <person name="Brockman W."/>
            <person name="Kodira C."/>
            <person name="Alvarado L."/>
            <person name="Zeng Q."/>
            <person name="Crawford M."/>
            <person name="Antoine C."/>
            <person name="Devon K."/>
            <person name="Galgiani J."/>
            <person name="Orsborn K."/>
            <person name="Lewis M.L."/>
            <person name="Nusbaum C."/>
            <person name="Galagan J."/>
            <person name="Birren B."/>
        </authorList>
    </citation>
    <scope>NUCLEOTIDE SEQUENCE [LARGE SCALE GENOMIC DNA]</scope>
    <source>
        <strain evidence="1 2">RMSCC 3488</strain>
    </source>
</reference>
<reference evidence="2" key="3">
    <citation type="journal article" date="2010" name="Genome Res.">
        <title>Population genomic sequencing of Coccidioides fungi reveals recent hybridization and transposon control.</title>
        <authorList>
            <person name="Neafsey D.E."/>
            <person name="Barker B.M."/>
            <person name="Sharpton T.J."/>
            <person name="Stajich J.E."/>
            <person name="Park D.J."/>
            <person name="Whiston E."/>
            <person name="Hung C.-Y."/>
            <person name="McMahan C."/>
            <person name="White J."/>
            <person name="Sykes S."/>
            <person name="Heiman D."/>
            <person name="Young S."/>
            <person name="Zeng Q."/>
            <person name="Abouelleil A."/>
            <person name="Aftuck L."/>
            <person name="Bessette D."/>
            <person name="Brown A."/>
            <person name="FitzGerald M."/>
            <person name="Lui A."/>
            <person name="Macdonald J.P."/>
            <person name="Priest M."/>
            <person name="Orbach M.J."/>
            <person name="Galgiani J.N."/>
            <person name="Kirkland T.N."/>
            <person name="Cole G.T."/>
            <person name="Birren B.W."/>
            <person name="Henn M.R."/>
            <person name="Taylor J.W."/>
            <person name="Rounsley S.D."/>
        </authorList>
    </citation>
    <scope>NUCLEOTIDE SEQUENCE [LARGE SCALE GENOMIC DNA]</scope>
    <source>
        <strain evidence="2">RMSCC 3488</strain>
    </source>
</reference>
<accession>A0A0J6F1V4</accession>